<reference evidence="4 5" key="1">
    <citation type="submission" date="2022-01" db="EMBL/GenBank/DDBJ databases">
        <title>Desulfofustis limnae sp. nov., a novel mesophilic sulfate-reducing bacterium isolated from marsh soil.</title>
        <authorList>
            <person name="Watanabe M."/>
            <person name="Takahashi A."/>
            <person name="Kojima H."/>
            <person name="Fukui M."/>
        </authorList>
    </citation>
    <scope>NUCLEOTIDE SEQUENCE [LARGE SCALE GENOMIC DNA]</scope>
    <source>
        <strain evidence="4 5">PPLL</strain>
    </source>
</reference>
<dbReference type="InterPro" id="IPR011990">
    <property type="entry name" value="TPR-like_helical_dom_sf"/>
</dbReference>
<dbReference type="RefSeq" id="WP_284153742.1">
    <property type="nucleotide sequence ID" value="NZ_AP025516.1"/>
</dbReference>
<dbReference type="SUPFAM" id="SSF52540">
    <property type="entry name" value="P-loop containing nucleoside triphosphate hydrolases"/>
    <property type="match status" value="1"/>
</dbReference>
<dbReference type="InterPro" id="IPR036388">
    <property type="entry name" value="WH-like_DNA-bd_sf"/>
</dbReference>
<organism evidence="4 5">
    <name type="scientific">Desulfofustis limnaeus</name>
    <dbReference type="NCBI Taxonomy" id="2740163"/>
    <lineage>
        <taxon>Bacteria</taxon>
        <taxon>Pseudomonadati</taxon>
        <taxon>Thermodesulfobacteriota</taxon>
        <taxon>Desulfobulbia</taxon>
        <taxon>Desulfobulbales</taxon>
        <taxon>Desulfocapsaceae</taxon>
        <taxon>Desulfofustis</taxon>
    </lineage>
</organism>
<evidence type="ECO:0000256" key="1">
    <source>
        <dbReference type="ARBA" id="ARBA00023125"/>
    </source>
</evidence>
<evidence type="ECO:0000313" key="5">
    <source>
        <dbReference type="Proteomes" id="UP000830055"/>
    </source>
</evidence>
<dbReference type="InterPro" id="IPR027417">
    <property type="entry name" value="P-loop_NTPase"/>
</dbReference>
<dbReference type="InterPro" id="IPR001867">
    <property type="entry name" value="OmpR/PhoB-type_DNA-bd"/>
</dbReference>
<feature type="domain" description="OmpR/PhoB-type" evidence="3">
    <location>
        <begin position="826"/>
        <end position="931"/>
    </location>
</feature>
<dbReference type="PROSITE" id="PS51755">
    <property type="entry name" value="OMPR_PHOB"/>
    <property type="match status" value="1"/>
</dbReference>
<sequence length="1078" mass="121304">MVSASGHSPFTFLHGSGFRPAPRYQERFTLVRRRLLQRLIPPSPRDTPLVIALTAPAGFGKTVLASQVLPALHNRQYLWRNMDEQDHDAGLLLYDFARALHALPAHRPDRLLVLERPPLLPLSANDIRRSVALLRRYLDSIAECGRVTLVLDDLHRLDQSPLSRLALQELLEVLPEWIDIILVSQTAAAQAFIPRRRKILHLLTRTDLTFSVEEYRELAVRLAPLRRPPGAETDRSCVEHDWPLAATLQALGYDTPARGQERSQRLESCYAAFIETLPRHRRDALLQLAGLDYLNDGVLGTLFGRKNGAALLNDLCAAIPFIYRVGDSNTFCLCPTFAAYLRQHPDHLFLPNRPQLFYKLALYCAAVNDFRTALIYAAHGCHFDLICDILEIFSISLMEDPDDRCLRRVLRDLPPSVVRSRPWLALFAGLLDRDQSAVERRELLGVAGDLCSNQGNELGLLVALAFRTEDYLFAGPATADIAAELRQIEKLFVSLRERLPPVLLTRIAHLLAGGFALIFGRTRKATWFLNLAPPAEQVGSDLATAASRLIVAAFCADLEARWPDLIETLEAAEELLADQAAAPRFVPLLTYLRLKALAMNGDFDQYRRLAQRLQAGDWLDQPGTAAVLPYVTILAWDSALADEAYRLGLQEVERGLMQIDGTRQPQEFGLLLLCRALTLAVLARPTEAVEDLQRANDLLTGKTGHHYAALHHSLAAIAFYHLGRVADGDRHQARVEKLNRLLDYPFHWVDVSSHRAYCLMQTGQLDQALPSVAQAMRLLVGEQRRHTLGWLPSVAITVLRVAVLQEQEAEYARFLLAQRFHCWCAPDGTVLPVLDIAILKDQAISNGQKRVSFLELTVQERKLLLHVSLAPGMAIPQTSAAEELWPEKAPERQRSSLDNLVSRLRSKLKVLIPSSTSKQYLTIEQGYVTLKHVSVDVNRFFDAVQQALDHLSRRRKWRAELLFAEAFSLLDTAFVRPFDFAYLEELQDRFELELANALQAATDLLLRKDDFDTARHYALAAFRYCPGHPHLARTCYQLLHRHGDHSGAGAILAAYRRTQERYAEDPSELAELIDLVTA</sequence>
<keyword evidence="1 2" id="KW-0238">DNA-binding</keyword>
<dbReference type="InterPro" id="IPR059106">
    <property type="entry name" value="WHD_MalT"/>
</dbReference>
<dbReference type="PANTHER" id="PTHR35807">
    <property type="entry name" value="TRANSCRIPTIONAL REGULATOR REDD-RELATED"/>
    <property type="match status" value="1"/>
</dbReference>
<evidence type="ECO:0000259" key="3">
    <source>
        <dbReference type="PROSITE" id="PS51755"/>
    </source>
</evidence>
<dbReference type="Proteomes" id="UP000830055">
    <property type="component" value="Chromosome"/>
</dbReference>
<dbReference type="Pfam" id="PF13191">
    <property type="entry name" value="AAA_16"/>
    <property type="match status" value="1"/>
</dbReference>
<proteinExistence type="predicted"/>
<dbReference type="EMBL" id="AP025516">
    <property type="protein sequence ID" value="BDD86666.1"/>
    <property type="molecule type" value="Genomic_DNA"/>
</dbReference>
<name>A0ABM7W6Y1_9BACT</name>
<gene>
    <name evidence="4" type="ORF">DPPLL_10310</name>
</gene>
<dbReference type="PANTHER" id="PTHR35807:SF1">
    <property type="entry name" value="TRANSCRIPTIONAL REGULATOR REDD"/>
    <property type="match status" value="1"/>
</dbReference>
<keyword evidence="5" id="KW-1185">Reference proteome</keyword>
<dbReference type="Gene3D" id="3.40.50.300">
    <property type="entry name" value="P-loop containing nucleotide triphosphate hydrolases"/>
    <property type="match status" value="1"/>
</dbReference>
<dbReference type="SUPFAM" id="SSF46894">
    <property type="entry name" value="C-terminal effector domain of the bipartite response regulators"/>
    <property type="match status" value="1"/>
</dbReference>
<feature type="DNA-binding region" description="OmpR/PhoB-type" evidence="2">
    <location>
        <begin position="826"/>
        <end position="931"/>
    </location>
</feature>
<dbReference type="SUPFAM" id="SSF48452">
    <property type="entry name" value="TPR-like"/>
    <property type="match status" value="1"/>
</dbReference>
<dbReference type="InterPro" id="IPR016032">
    <property type="entry name" value="Sig_transdc_resp-reg_C-effctor"/>
</dbReference>
<dbReference type="InterPro" id="IPR051677">
    <property type="entry name" value="AfsR-DnrI-RedD_regulator"/>
</dbReference>
<dbReference type="InterPro" id="IPR041664">
    <property type="entry name" value="AAA_16"/>
</dbReference>
<dbReference type="Pfam" id="PF25873">
    <property type="entry name" value="WHD_MalT"/>
    <property type="match status" value="1"/>
</dbReference>
<evidence type="ECO:0000256" key="2">
    <source>
        <dbReference type="PROSITE-ProRule" id="PRU01091"/>
    </source>
</evidence>
<dbReference type="Gene3D" id="1.10.10.10">
    <property type="entry name" value="Winged helix-like DNA-binding domain superfamily/Winged helix DNA-binding domain"/>
    <property type="match status" value="1"/>
</dbReference>
<evidence type="ECO:0000313" key="4">
    <source>
        <dbReference type="EMBL" id="BDD86666.1"/>
    </source>
</evidence>
<accession>A0ABM7W6Y1</accession>
<protein>
    <recommendedName>
        <fullName evidence="3">OmpR/PhoB-type domain-containing protein</fullName>
    </recommendedName>
</protein>
<dbReference type="Gene3D" id="1.25.40.10">
    <property type="entry name" value="Tetratricopeptide repeat domain"/>
    <property type="match status" value="1"/>
</dbReference>